<feature type="compositionally biased region" description="Basic residues" evidence="1">
    <location>
        <begin position="22"/>
        <end position="31"/>
    </location>
</feature>
<evidence type="ECO:0000256" key="1">
    <source>
        <dbReference type="SAM" id="MobiDB-lite"/>
    </source>
</evidence>
<proteinExistence type="predicted"/>
<feature type="region of interest" description="Disordered" evidence="1">
    <location>
        <begin position="1"/>
        <end position="177"/>
    </location>
</feature>
<protein>
    <submittedName>
        <fullName evidence="2">Uncharacterized protein</fullName>
    </submittedName>
</protein>
<accession>A0A921U058</accession>
<reference evidence="2" key="2">
    <citation type="submission" date="2020-10" db="EMBL/GenBank/DDBJ databases">
        <authorList>
            <person name="Cooper E.A."/>
            <person name="Brenton Z.W."/>
            <person name="Flinn B.S."/>
            <person name="Jenkins J."/>
            <person name="Shu S."/>
            <person name="Flowers D."/>
            <person name="Luo F."/>
            <person name="Wang Y."/>
            <person name="Xia P."/>
            <person name="Barry K."/>
            <person name="Daum C."/>
            <person name="Lipzen A."/>
            <person name="Yoshinaga Y."/>
            <person name="Schmutz J."/>
            <person name="Saski C."/>
            <person name="Vermerris W."/>
            <person name="Kresovich S."/>
        </authorList>
    </citation>
    <scope>NUCLEOTIDE SEQUENCE</scope>
</reference>
<dbReference type="Proteomes" id="UP000807115">
    <property type="component" value="Chromosome 10"/>
</dbReference>
<feature type="compositionally biased region" description="Basic and acidic residues" evidence="1">
    <location>
        <begin position="121"/>
        <end position="130"/>
    </location>
</feature>
<comment type="caution">
    <text evidence="2">The sequence shown here is derived from an EMBL/GenBank/DDBJ whole genome shotgun (WGS) entry which is preliminary data.</text>
</comment>
<evidence type="ECO:0000313" key="3">
    <source>
        <dbReference type="Proteomes" id="UP000807115"/>
    </source>
</evidence>
<feature type="compositionally biased region" description="Basic and acidic residues" evidence="1">
    <location>
        <begin position="167"/>
        <end position="177"/>
    </location>
</feature>
<feature type="compositionally biased region" description="Low complexity" evidence="1">
    <location>
        <begin position="148"/>
        <end position="165"/>
    </location>
</feature>
<reference evidence="2" key="1">
    <citation type="journal article" date="2019" name="BMC Genomics">
        <title>A new reference genome for Sorghum bicolor reveals high levels of sequence similarity between sweet and grain genotypes: implications for the genetics of sugar metabolism.</title>
        <authorList>
            <person name="Cooper E.A."/>
            <person name="Brenton Z.W."/>
            <person name="Flinn B.S."/>
            <person name="Jenkins J."/>
            <person name="Shu S."/>
            <person name="Flowers D."/>
            <person name="Luo F."/>
            <person name="Wang Y."/>
            <person name="Xia P."/>
            <person name="Barry K."/>
            <person name="Daum C."/>
            <person name="Lipzen A."/>
            <person name="Yoshinaga Y."/>
            <person name="Schmutz J."/>
            <person name="Saski C."/>
            <person name="Vermerris W."/>
            <person name="Kresovich S."/>
        </authorList>
    </citation>
    <scope>NUCLEOTIDE SEQUENCE</scope>
</reference>
<feature type="compositionally biased region" description="Basic residues" evidence="1">
    <location>
        <begin position="95"/>
        <end position="104"/>
    </location>
</feature>
<sequence>MSASAIEPEHNRPAAGTDRPHSSKQHRRRLLLSHLHIQVPVPTSSGGWSGRPSGPASAPCDAHAHHHQDRRPASPSLLRSPTAWIRSKGHSFGSSKHHTPRRRPAGNFHYDARSYAQNFDEGGREEDALKQHRCSSPRLLVTSPHQVSPSPSNQGTSGGSSNNNGEEPARETLRVME</sequence>
<name>A0A921U058_SORBI</name>
<feature type="compositionally biased region" description="Low complexity" evidence="1">
    <location>
        <begin position="32"/>
        <end position="59"/>
    </location>
</feature>
<evidence type="ECO:0000313" key="2">
    <source>
        <dbReference type="EMBL" id="KAG0513056.1"/>
    </source>
</evidence>
<gene>
    <name evidence="2" type="ORF">BDA96_10G068100</name>
</gene>
<dbReference type="EMBL" id="CM027689">
    <property type="protein sequence ID" value="KAG0513056.1"/>
    <property type="molecule type" value="Genomic_DNA"/>
</dbReference>
<organism evidence="2 3">
    <name type="scientific">Sorghum bicolor</name>
    <name type="common">Sorghum</name>
    <name type="synonym">Sorghum vulgare</name>
    <dbReference type="NCBI Taxonomy" id="4558"/>
    <lineage>
        <taxon>Eukaryota</taxon>
        <taxon>Viridiplantae</taxon>
        <taxon>Streptophyta</taxon>
        <taxon>Embryophyta</taxon>
        <taxon>Tracheophyta</taxon>
        <taxon>Spermatophyta</taxon>
        <taxon>Magnoliopsida</taxon>
        <taxon>Liliopsida</taxon>
        <taxon>Poales</taxon>
        <taxon>Poaceae</taxon>
        <taxon>PACMAD clade</taxon>
        <taxon>Panicoideae</taxon>
        <taxon>Andropogonodae</taxon>
        <taxon>Andropogoneae</taxon>
        <taxon>Sorghinae</taxon>
        <taxon>Sorghum</taxon>
    </lineage>
</organism>
<dbReference type="AlphaFoldDB" id="A0A921U058"/>